<comment type="caution">
    <text evidence="2">The sequence shown here is derived from an EMBL/GenBank/DDBJ whole genome shotgun (WGS) entry which is preliminary data.</text>
</comment>
<evidence type="ECO:0000313" key="2">
    <source>
        <dbReference type="EMBL" id="TNN30894.1"/>
    </source>
</evidence>
<gene>
    <name evidence="2" type="ORF">EYF80_058953</name>
</gene>
<feature type="compositionally biased region" description="Polar residues" evidence="1">
    <location>
        <begin position="61"/>
        <end position="75"/>
    </location>
</feature>
<name>A0A4Z2ER91_9TELE</name>
<proteinExistence type="predicted"/>
<dbReference type="AlphaFoldDB" id="A0A4Z2ER91"/>
<feature type="region of interest" description="Disordered" evidence="1">
    <location>
        <begin position="1"/>
        <end position="75"/>
    </location>
</feature>
<dbReference type="Proteomes" id="UP000314294">
    <property type="component" value="Unassembled WGS sequence"/>
</dbReference>
<accession>A0A4Z2ER91</accession>
<organism evidence="2 3">
    <name type="scientific">Liparis tanakae</name>
    <name type="common">Tanaka's snailfish</name>
    <dbReference type="NCBI Taxonomy" id="230148"/>
    <lineage>
        <taxon>Eukaryota</taxon>
        <taxon>Metazoa</taxon>
        <taxon>Chordata</taxon>
        <taxon>Craniata</taxon>
        <taxon>Vertebrata</taxon>
        <taxon>Euteleostomi</taxon>
        <taxon>Actinopterygii</taxon>
        <taxon>Neopterygii</taxon>
        <taxon>Teleostei</taxon>
        <taxon>Neoteleostei</taxon>
        <taxon>Acanthomorphata</taxon>
        <taxon>Eupercaria</taxon>
        <taxon>Perciformes</taxon>
        <taxon>Cottioidei</taxon>
        <taxon>Cottales</taxon>
        <taxon>Liparidae</taxon>
        <taxon>Liparis</taxon>
    </lineage>
</organism>
<dbReference type="EMBL" id="SRLO01004015">
    <property type="protein sequence ID" value="TNN30894.1"/>
    <property type="molecule type" value="Genomic_DNA"/>
</dbReference>
<protein>
    <submittedName>
        <fullName evidence="2">Uncharacterized protein</fullName>
    </submittedName>
</protein>
<reference evidence="2 3" key="1">
    <citation type="submission" date="2019-03" db="EMBL/GenBank/DDBJ databases">
        <title>First draft genome of Liparis tanakae, snailfish: a comprehensive survey of snailfish specific genes.</title>
        <authorList>
            <person name="Kim W."/>
            <person name="Song I."/>
            <person name="Jeong J.-H."/>
            <person name="Kim D."/>
            <person name="Kim S."/>
            <person name="Ryu S."/>
            <person name="Song J.Y."/>
            <person name="Lee S.K."/>
        </authorList>
    </citation>
    <scope>NUCLEOTIDE SEQUENCE [LARGE SCALE GENOMIC DNA]</scope>
    <source>
        <tissue evidence="2">Muscle</tissue>
    </source>
</reference>
<keyword evidence="3" id="KW-1185">Reference proteome</keyword>
<evidence type="ECO:0000313" key="3">
    <source>
        <dbReference type="Proteomes" id="UP000314294"/>
    </source>
</evidence>
<evidence type="ECO:0000256" key="1">
    <source>
        <dbReference type="SAM" id="MobiDB-lite"/>
    </source>
</evidence>
<sequence>MAIAGTMAAPSSAGRGAMHTPPVSGGNMEDVTLRQEEELLTPRTLSLPDSQDPESPRPSGSWMNRQLQVQTGFEA</sequence>